<evidence type="ECO:0000256" key="3">
    <source>
        <dbReference type="PROSITE-ProRule" id="PRU00023"/>
    </source>
</evidence>
<dbReference type="InterPro" id="IPR036770">
    <property type="entry name" value="Ankyrin_rpt-contain_sf"/>
</dbReference>
<dbReference type="InterPro" id="IPR002110">
    <property type="entry name" value="Ankyrin_rpt"/>
</dbReference>
<evidence type="ECO:0000313" key="4">
    <source>
        <dbReference type="EMBL" id="KOF74374.1"/>
    </source>
</evidence>
<evidence type="ECO:0000256" key="1">
    <source>
        <dbReference type="ARBA" id="ARBA00022737"/>
    </source>
</evidence>
<dbReference type="PROSITE" id="PS50088">
    <property type="entry name" value="ANK_REPEAT"/>
    <property type="match status" value="4"/>
</dbReference>
<name>A0A0L8GC12_OCTBM</name>
<dbReference type="OMA" id="AMFNKKD"/>
<feature type="repeat" description="ANK" evidence="3">
    <location>
        <begin position="236"/>
        <end position="268"/>
    </location>
</feature>
<keyword evidence="2 3" id="KW-0040">ANK repeat</keyword>
<evidence type="ECO:0000256" key="2">
    <source>
        <dbReference type="ARBA" id="ARBA00023043"/>
    </source>
</evidence>
<dbReference type="PANTHER" id="PTHR24174">
    <property type="entry name" value="ANKYRIN REPEAT AND STERILE ALPHA MOTIF DOMAIN-CONTAINING PROTEIN 1"/>
    <property type="match status" value="1"/>
</dbReference>
<accession>A0A0L8GC12</accession>
<dbReference type="PANTHER" id="PTHR24174:SF16">
    <property type="entry name" value="CASKIN-2"/>
    <property type="match status" value="1"/>
</dbReference>
<dbReference type="Gene3D" id="1.25.40.20">
    <property type="entry name" value="Ankyrin repeat-containing domain"/>
    <property type="match status" value="2"/>
</dbReference>
<dbReference type="SUPFAM" id="SSF49785">
    <property type="entry name" value="Galactose-binding domain-like"/>
    <property type="match status" value="1"/>
</dbReference>
<keyword evidence="1" id="KW-0677">Repeat</keyword>
<dbReference type="EMBL" id="KQ422717">
    <property type="protein sequence ID" value="KOF74374.1"/>
    <property type="molecule type" value="Genomic_DNA"/>
</dbReference>
<organism evidence="4">
    <name type="scientific">Octopus bimaculoides</name>
    <name type="common">California two-spotted octopus</name>
    <dbReference type="NCBI Taxonomy" id="37653"/>
    <lineage>
        <taxon>Eukaryota</taxon>
        <taxon>Metazoa</taxon>
        <taxon>Spiralia</taxon>
        <taxon>Lophotrochozoa</taxon>
        <taxon>Mollusca</taxon>
        <taxon>Cephalopoda</taxon>
        <taxon>Coleoidea</taxon>
        <taxon>Octopodiformes</taxon>
        <taxon>Octopoda</taxon>
        <taxon>Incirrata</taxon>
        <taxon>Octopodidae</taxon>
        <taxon>Octopus</taxon>
    </lineage>
</organism>
<feature type="repeat" description="ANK" evidence="3">
    <location>
        <begin position="103"/>
        <end position="135"/>
    </location>
</feature>
<sequence>MGKEDDLFKAVKQNDYYKLQKTLFADRSHPSKKKDRPNNQANVIALHSNGVNTDERRRPNVNVDCHEAGTGYTPLILAVLNQLKEISQLLLASFADPNEQDFKGNTALHMAVFCGRADLMELLLQNGSKVNIQNSDGNTPLHIACQCDCDNRVLVMLKLLTAGANIQMVNKVSATPLDVAAMYNKKDAVSTLLDHDKEALKGNSLALVEASIRGYAPIVEMLLKYGINPNVVNKLKETAPLHEAIRFFRLQVAERLLQYGAKTDVVNPAGETPLKMVKDLPRDRPNEFQRLFDEYSTGELRRAHVQFNSSFVERRKKSYIKKYPELENNMKWTENSPSYCSCCTAMSPNTNILDNDNCSFWVIPSIQQAWTVLDLQHEHIITGIKVFGWDSPNMVKNFELRKGYTIEGPWSTVVHFACKSEGSSDPKDPGKAQIFDGFSDSSRFWQLLIIDNHGGSCICFQGINLYGAEKRIFTELEQMCFSEEFANRVVQKGFNTYKKFLEMKESDLKTLLPNIDQVRHMLMHLGALKIKEYPLLWKKPPITEAEEGSRLPRFIVQSAGNSDMLEIIVNGATIGGCIRSQLLPCKDSKMNVAIFDDIKIFSSGTFLITVQSVLSPNIHLKAPDPIHIKRPARTAAEVEAAFDEIQLMLHKVAASLDDTIDS</sequence>
<feature type="repeat" description="ANK" evidence="3">
    <location>
        <begin position="136"/>
        <end position="171"/>
    </location>
</feature>
<dbReference type="InterPro" id="IPR033635">
    <property type="entry name" value="ANKS1/Caskin"/>
</dbReference>
<reference evidence="4" key="1">
    <citation type="submission" date="2015-07" db="EMBL/GenBank/DDBJ databases">
        <title>MeaNS - Measles Nucleotide Surveillance Program.</title>
        <authorList>
            <person name="Tran T."/>
            <person name="Druce J."/>
        </authorList>
    </citation>
    <scope>NUCLEOTIDE SEQUENCE</scope>
    <source>
        <strain evidence="4">UCB-OBI-ISO-001</strain>
        <tissue evidence="4">Gonad</tissue>
    </source>
</reference>
<dbReference type="SMART" id="SM00248">
    <property type="entry name" value="ANK"/>
    <property type="match status" value="6"/>
</dbReference>
<dbReference type="InterPro" id="IPR008979">
    <property type="entry name" value="Galactose-bd-like_sf"/>
</dbReference>
<dbReference type="STRING" id="37653.A0A0L8GC12"/>
<dbReference type="OrthoDB" id="5314041at2759"/>
<dbReference type="Pfam" id="PF12796">
    <property type="entry name" value="Ank_2"/>
    <property type="match status" value="1"/>
</dbReference>
<protein>
    <submittedName>
        <fullName evidence="4">Uncharacterized protein</fullName>
    </submittedName>
</protein>
<proteinExistence type="predicted"/>
<gene>
    <name evidence="4" type="ORF">OCBIM_22036341mg</name>
</gene>
<dbReference type="SUPFAM" id="SSF48403">
    <property type="entry name" value="Ankyrin repeat"/>
    <property type="match status" value="1"/>
</dbReference>
<dbReference type="AlphaFoldDB" id="A0A0L8GC12"/>
<dbReference type="PROSITE" id="PS50297">
    <property type="entry name" value="ANK_REP_REGION"/>
    <property type="match status" value="2"/>
</dbReference>
<feature type="repeat" description="ANK" evidence="3">
    <location>
        <begin position="70"/>
        <end position="102"/>
    </location>
</feature>
<dbReference type="KEGG" id="obi:106877910"/>